<comment type="caution">
    <text evidence="6">The sequence shown here is derived from an EMBL/GenBank/DDBJ whole genome shotgun (WGS) entry which is preliminary data.</text>
</comment>
<evidence type="ECO:0000256" key="1">
    <source>
        <dbReference type="ARBA" id="ARBA00004370"/>
    </source>
</evidence>
<dbReference type="EMBL" id="SNRY01000133">
    <property type="protein sequence ID" value="KAA6346370.1"/>
    <property type="molecule type" value="Genomic_DNA"/>
</dbReference>
<dbReference type="GO" id="GO:0016020">
    <property type="term" value="C:membrane"/>
    <property type="evidence" value="ECO:0007669"/>
    <property type="project" value="UniProtKB-SubCell"/>
</dbReference>
<evidence type="ECO:0000313" key="6">
    <source>
        <dbReference type="EMBL" id="KAA6346370.1"/>
    </source>
</evidence>
<dbReference type="PANTHER" id="PTHR46825">
    <property type="entry name" value="D-ALANYL-D-ALANINE-CARBOXYPEPTIDASE/ENDOPEPTIDASE AMPH"/>
    <property type="match status" value="1"/>
</dbReference>
<evidence type="ECO:0000259" key="4">
    <source>
        <dbReference type="Pfam" id="PF11954"/>
    </source>
</evidence>
<sequence>MKSHRRNLLNTVIFGAIFLLSSFNLSFGQSKTEQLDNLLNQYLEYNLFNGSVLVAEQGEVIYKKGFGMANMEWDIPNGPDTKHRLGSITKQFTAMLILQLAVEGKLDLHEPITTYLPDYPKANGDRITTHHLLTHSAGIPNYTSFPGFMRDESRNPSSPNEFVKKFDEMELEFTPGERFSYSNSGYFLLGVIIEKLSGKTYEQMLQDNIFGPLNMDDSGFDNHDEIIKNRATGYGKNGNTFVNSRYIDMSIPYAAGSLYSTVEDLYLWDQALYTTKLLPQKYMDLFFAPHILDFGNRYYAYGWGTGYGMIGNSSDSIATIGHGGGINGFNTNISRTPSDKSLIVLLNNTGGAPLNEITRAIRGIMYGKTYDPPKKSLAYDLLDVIKNKGIEAGIDHYNTLKDSKDYVLDENEMNQIGYQIMGNGKIDEAAKIFKLNIESFPNSFNVYDSYAEALMNQGKNELAIKNYKKSIEINPANQNGIDMLKKLGVDTSEYEANIVVPENILESYVGKYELMPNFILTITKEGNQMKAQATGQPIFDIYPKSRNEFYLKVITAQITFNKGDNGMIESLTLFQGGQEMVGKRLHD</sequence>
<dbReference type="InterPro" id="IPR012338">
    <property type="entry name" value="Beta-lactam/transpept-like"/>
</dbReference>
<dbReference type="Gene3D" id="3.40.710.10">
    <property type="entry name" value="DD-peptidase/beta-lactamase superfamily"/>
    <property type="match status" value="1"/>
</dbReference>
<dbReference type="InterPro" id="IPR011990">
    <property type="entry name" value="TPR-like_helical_dom_sf"/>
</dbReference>
<evidence type="ECO:0000259" key="3">
    <source>
        <dbReference type="Pfam" id="PF00144"/>
    </source>
</evidence>
<organism evidence="6">
    <name type="scientific">termite gut metagenome</name>
    <dbReference type="NCBI Taxonomy" id="433724"/>
    <lineage>
        <taxon>unclassified sequences</taxon>
        <taxon>metagenomes</taxon>
        <taxon>organismal metagenomes</taxon>
    </lineage>
</organism>
<evidence type="ECO:0000313" key="5">
    <source>
        <dbReference type="EMBL" id="KAA6346345.1"/>
    </source>
</evidence>
<feature type="domain" description="Beta-lactamase-related" evidence="3">
    <location>
        <begin position="36"/>
        <end position="352"/>
    </location>
</feature>
<dbReference type="EMBL" id="SNRY01000133">
    <property type="protein sequence ID" value="KAA6346345.1"/>
    <property type="molecule type" value="Genomic_DNA"/>
</dbReference>
<dbReference type="InterPro" id="IPR001466">
    <property type="entry name" value="Beta-lactam-related"/>
</dbReference>
<proteinExistence type="predicted"/>
<dbReference type="Pfam" id="PF11954">
    <property type="entry name" value="DUF3471"/>
    <property type="match status" value="1"/>
</dbReference>
<dbReference type="SUPFAM" id="SSF48452">
    <property type="entry name" value="TPR-like"/>
    <property type="match status" value="1"/>
</dbReference>
<dbReference type="Pfam" id="PF00144">
    <property type="entry name" value="Beta-lactamase"/>
    <property type="match status" value="1"/>
</dbReference>
<dbReference type="SUPFAM" id="SSF56601">
    <property type="entry name" value="beta-lactamase/transpeptidase-like"/>
    <property type="match status" value="1"/>
</dbReference>
<protein>
    <submittedName>
        <fullName evidence="6">Putative penicillin-binding protein PbpX</fullName>
    </submittedName>
</protein>
<comment type="subcellular location">
    <subcellularLocation>
        <location evidence="1">Membrane</location>
    </subcellularLocation>
</comment>
<dbReference type="PANTHER" id="PTHR46825:SF11">
    <property type="entry name" value="PENICILLIN-BINDING PROTEIN 4"/>
    <property type="match status" value="1"/>
</dbReference>
<dbReference type="InterPro" id="IPR050491">
    <property type="entry name" value="AmpC-like"/>
</dbReference>
<feature type="domain" description="Peptidase S12 Pab87-related C-terminal" evidence="4">
    <location>
        <begin position="500"/>
        <end position="580"/>
    </location>
</feature>
<reference evidence="6" key="1">
    <citation type="submission" date="2019-03" db="EMBL/GenBank/DDBJ databases">
        <title>Single cell metagenomics reveals metabolic interactions within the superorganism composed of flagellate Streblomastix strix and complex community of Bacteroidetes bacteria on its surface.</title>
        <authorList>
            <person name="Treitli S.C."/>
            <person name="Kolisko M."/>
            <person name="Husnik F."/>
            <person name="Keeling P."/>
            <person name="Hampl V."/>
        </authorList>
    </citation>
    <scope>NUCLEOTIDE SEQUENCE</scope>
    <source>
        <strain evidence="6">STM</strain>
    </source>
</reference>
<dbReference type="InterPro" id="IPR021860">
    <property type="entry name" value="Peptidase_S12_Pab87-rel_C"/>
</dbReference>
<evidence type="ECO:0000256" key="2">
    <source>
        <dbReference type="ARBA" id="ARBA00023136"/>
    </source>
</evidence>
<dbReference type="AlphaFoldDB" id="A0A5J4SM69"/>
<accession>A0A5J4SM69</accession>
<name>A0A5J4SM69_9ZZZZ</name>
<dbReference type="Gene3D" id="1.25.40.10">
    <property type="entry name" value="Tetratricopeptide repeat domain"/>
    <property type="match status" value="1"/>
</dbReference>
<gene>
    <name evidence="5" type="ORF">EZS27_006110</name>
    <name evidence="6" type="ORF">EZS27_006135</name>
</gene>
<dbReference type="PROSITE" id="PS50005">
    <property type="entry name" value="TPR"/>
    <property type="match status" value="1"/>
</dbReference>
<keyword evidence="2" id="KW-0472">Membrane</keyword>
<dbReference type="InterPro" id="IPR019734">
    <property type="entry name" value="TPR_rpt"/>
</dbReference>